<keyword evidence="4" id="KW-0720">Serine protease</keyword>
<dbReference type="Proteomes" id="UP000199159">
    <property type="component" value="Unassembled WGS sequence"/>
</dbReference>
<dbReference type="InterPro" id="IPR001478">
    <property type="entry name" value="PDZ"/>
</dbReference>
<dbReference type="PRINTS" id="PR00834">
    <property type="entry name" value="PROTEASES2C"/>
</dbReference>
<evidence type="ECO:0000313" key="9">
    <source>
        <dbReference type="Proteomes" id="UP000199159"/>
    </source>
</evidence>
<dbReference type="PROSITE" id="PS50106">
    <property type="entry name" value="PDZ"/>
    <property type="match status" value="1"/>
</dbReference>
<evidence type="ECO:0000313" key="8">
    <source>
        <dbReference type="EMBL" id="SDP03277.1"/>
    </source>
</evidence>
<accession>A0A1H0PDS8</accession>
<reference evidence="9" key="1">
    <citation type="submission" date="2016-10" db="EMBL/GenBank/DDBJ databases">
        <authorList>
            <person name="Varghese N."/>
            <person name="Submissions S."/>
        </authorList>
    </citation>
    <scope>NUCLEOTIDE SEQUENCE [LARGE SCALE GENOMIC DNA]</scope>
    <source>
        <strain evidence="9">IBRC-M10078</strain>
    </source>
</reference>
<dbReference type="RefSeq" id="WP_090849337.1">
    <property type="nucleotide sequence ID" value="NZ_FNJU01000001.1"/>
</dbReference>
<dbReference type="OrthoDB" id="9758917at2"/>
<keyword evidence="6" id="KW-0812">Transmembrane</keyword>
<evidence type="ECO:0000256" key="3">
    <source>
        <dbReference type="ARBA" id="ARBA00022801"/>
    </source>
</evidence>
<keyword evidence="6" id="KW-0472">Membrane</keyword>
<evidence type="ECO:0000256" key="5">
    <source>
        <dbReference type="SAM" id="MobiDB-lite"/>
    </source>
</evidence>
<dbReference type="AlphaFoldDB" id="A0A1H0PDS8"/>
<dbReference type="InterPro" id="IPR009003">
    <property type="entry name" value="Peptidase_S1_PA"/>
</dbReference>
<feature type="domain" description="PDZ" evidence="7">
    <location>
        <begin position="312"/>
        <end position="407"/>
    </location>
</feature>
<dbReference type="GO" id="GO:0004252">
    <property type="term" value="F:serine-type endopeptidase activity"/>
    <property type="evidence" value="ECO:0007669"/>
    <property type="project" value="InterPro"/>
</dbReference>
<evidence type="ECO:0000256" key="4">
    <source>
        <dbReference type="ARBA" id="ARBA00022825"/>
    </source>
</evidence>
<evidence type="ECO:0000259" key="7">
    <source>
        <dbReference type="PROSITE" id="PS50106"/>
    </source>
</evidence>
<evidence type="ECO:0000256" key="1">
    <source>
        <dbReference type="ARBA" id="ARBA00010541"/>
    </source>
</evidence>
<dbReference type="EMBL" id="FNJU01000001">
    <property type="protein sequence ID" value="SDP03277.1"/>
    <property type="molecule type" value="Genomic_DNA"/>
</dbReference>
<sequence>MNEYFNDHQNDIEETKPKKEKKSRRGLLTLVGGGVIGSMLTLSLIPISGYVEDLYSSVESKVSQFSTTTENSNSSNETEAVTIKETAVTTTTSPSSGSMADIVEEASKAIVGIVNLQPQTQGRFYPNSSSSEAVESGTGTGVIFKIDEKNAYVVTNNHVIEHATELEITVHGGEKTTAELIGADPLTDLAVLKIDANYATNQLNFGDSSKLRAGETVLAIGNPLGLEFSNTVTQGIVSAVDRTISVSTSAGNWDLNVIQTDAAINPGNSGGALINTAGQLIGINSLKISVDGVEGLGFAIPSNDLVPIINEMIETGQVERPYLGVGLASLEEIPSMYLQNLPQDLEGGAMITNIEVNSAAAQAGLKTEDVIVAMNGEQITSSDELRKYLYTELEVGDKVTLDVYRDGEKISIELTLSSSNSSN</sequence>
<dbReference type="PANTHER" id="PTHR43343:SF3">
    <property type="entry name" value="PROTEASE DO-LIKE 8, CHLOROPLASTIC"/>
    <property type="match status" value="1"/>
</dbReference>
<keyword evidence="2 8" id="KW-0645">Protease</keyword>
<dbReference type="SUPFAM" id="SSF50494">
    <property type="entry name" value="Trypsin-like serine proteases"/>
    <property type="match status" value="1"/>
</dbReference>
<dbReference type="Pfam" id="PF13180">
    <property type="entry name" value="PDZ_2"/>
    <property type="match status" value="1"/>
</dbReference>
<organism evidence="8 9">
    <name type="scientific">Litchfieldia salsa</name>
    <dbReference type="NCBI Taxonomy" id="930152"/>
    <lineage>
        <taxon>Bacteria</taxon>
        <taxon>Bacillati</taxon>
        <taxon>Bacillota</taxon>
        <taxon>Bacilli</taxon>
        <taxon>Bacillales</taxon>
        <taxon>Bacillaceae</taxon>
        <taxon>Litchfieldia</taxon>
    </lineage>
</organism>
<keyword evidence="3" id="KW-0378">Hydrolase</keyword>
<dbReference type="Gene3D" id="2.40.10.10">
    <property type="entry name" value="Trypsin-like serine proteases"/>
    <property type="match status" value="2"/>
</dbReference>
<feature type="compositionally biased region" description="Basic and acidic residues" evidence="5">
    <location>
        <begin position="1"/>
        <end position="17"/>
    </location>
</feature>
<dbReference type="PANTHER" id="PTHR43343">
    <property type="entry name" value="PEPTIDASE S12"/>
    <property type="match status" value="1"/>
</dbReference>
<dbReference type="SUPFAM" id="SSF50156">
    <property type="entry name" value="PDZ domain-like"/>
    <property type="match status" value="1"/>
</dbReference>
<dbReference type="STRING" id="930152.SAMN05216565_101278"/>
<dbReference type="InterPro" id="IPR051201">
    <property type="entry name" value="Chloro_Bact_Ser_Proteases"/>
</dbReference>
<gene>
    <name evidence="8" type="ORF">SAMN05216565_101278</name>
</gene>
<dbReference type="SMART" id="SM00228">
    <property type="entry name" value="PDZ"/>
    <property type="match status" value="1"/>
</dbReference>
<comment type="similarity">
    <text evidence="1">Belongs to the peptidase S1C family.</text>
</comment>
<dbReference type="GO" id="GO:0006508">
    <property type="term" value="P:proteolysis"/>
    <property type="evidence" value="ECO:0007669"/>
    <property type="project" value="UniProtKB-KW"/>
</dbReference>
<dbReference type="InterPro" id="IPR043504">
    <property type="entry name" value="Peptidase_S1_PA_chymotrypsin"/>
</dbReference>
<dbReference type="Pfam" id="PF13365">
    <property type="entry name" value="Trypsin_2"/>
    <property type="match status" value="1"/>
</dbReference>
<keyword evidence="6" id="KW-1133">Transmembrane helix</keyword>
<evidence type="ECO:0000256" key="6">
    <source>
        <dbReference type="SAM" id="Phobius"/>
    </source>
</evidence>
<keyword evidence="9" id="KW-1185">Reference proteome</keyword>
<protein>
    <submittedName>
        <fullName evidence="8">Serine protease Do</fullName>
    </submittedName>
</protein>
<evidence type="ECO:0000256" key="2">
    <source>
        <dbReference type="ARBA" id="ARBA00022670"/>
    </source>
</evidence>
<dbReference type="InterPro" id="IPR036034">
    <property type="entry name" value="PDZ_sf"/>
</dbReference>
<feature type="region of interest" description="Disordered" evidence="5">
    <location>
        <begin position="1"/>
        <end position="24"/>
    </location>
</feature>
<dbReference type="Gene3D" id="2.30.42.10">
    <property type="match status" value="1"/>
</dbReference>
<proteinExistence type="inferred from homology"/>
<feature type="transmembrane region" description="Helical" evidence="6">
    <location>
        <begin position="26"/>
        <end position="51"/>
    </location>
</feature>
<dbReference type="InterPro" id="IPR001940">
    <property type="entry name" value="Peptidase_S1C"/>
</dbReference>
<name>A0A1H0PDS8_9BACI</name>